<feature type="domain" description="ABC-2 type transporter transmembrane" evidence="6">
    <location>
        <begin position="24"/>
        <end position="222"/>
    </location>
</feature>
<dbReference type="InterPro" id="IPR000412">
    <property type="entry name" value="ABC_2_transport"/>
</dbReference>
<feature type="transmembrane region" description="Helical" evidence="5">
    <location>
        <begin position="36"/>
        <end position="58"/>
    </location>
</feature>
<evidence type="ECO:0000256" key="2">
    <source>
        <dbReference type="ARBA" id="ARBA00022692"/>
    </source>
</evidence>
<feature type="transmembrane region" description="Helical" evidence="5">
    <location>
        <begin position="172"/>
        <end position="192"/>
    </location>
</feature>
<evidence type="ECO:0000256" key="1">
    <source>
        <dbReference type="ARBA" id="ARBA00004141"/>
    </source>
</evidence>
<protein>
    <submittedName>
        <fullName evidence="7">Unannotated protein</fullName>
    </submittedName>
</protein>
<dbReference type="GO" id="GO:0140359">
    <property type="term" value="F:ABC-type transporter activity"/>
    <property type="evidence" value="ECO:0007669"/>
    <property type="project" value="InterPro"/>
</dbReference>
<organism evidence="7">
    <name type="scientific">freshwater metagenome</name>
    <dbReference type="NCBI Taxonomy" id="449393"/>
    <lineage>
        <taxon>unclassified sequences</taxon>
        <taxon>metagenomes</taxon>
        <taxon>ecological metagenomes</taxon>
    </lineage>
</organism>
<dbReference type="Pfam" id="PF01061">
    <property type="entry name" value="ABC2_membrane"/>
    <property type="match status" value="1"/>
</dbReference>
<dbReference type="PIRSF" id="PIRSF006648">
    <property type="entry name" value="DrrB"/>
    <property type="match status" value="1"/>
</dbReference>
<dbReference type="InterPro" id="IPR051784">
    <property type="entry name" value="Nod_factor_ABC_transporter"/>
</dbReference>
<feature type="transmembrane region" description="Helical" evidence="5">
    <location>
        <begin position="226"/>
        <end position="249"/>
    </location>
</feature>
<dbReference type="EMBL" id="CAFBMR010000004">
    <property type="protein sequence ID" value="CAB4903240.1"/>
    <property type="molecule type" value="Genomic_DNA"/>
</dbReference>
<comment type="subcellular location">
    <subcellularLocation>
        <location evidence="1">Membrane</location>
        <topology evidence="1">Multi-pass membrane protein</topology>
    </subcellularLocation>
</comment>
<reference evidence="7" key="1">
    <citation type="submission" date="2020-05" db="EMBL/GenBank/DDBJ databases">
        <authorList>
            <person name="Chiriac C."/>
            <person name="Salcher M."/>
            <person name="Ghai R."/>
            <person name="Kavagutti S V."/>
        </authorList>
    </citation>
    <scope>NUCLEOTIDE SEQUENCE</scope>
</reference>
<dbReference type="PANTHER" id="PTHR43229:SF2">
    <property type="entry name" value="NODULATION PROTEIN J"/>
    <property type="match status" value="1"/>
</dbReference>
<evidence type="ECO:0000256" key="5">
    <source>
        <dbReference type="SAM" id="Phobius"/>
    </source>
</evidence>
<keyword evidence="2 5" id="KW-0812">Transmembrane</keyword>
<gene>
    <name evidence="7" type="ORF">UFOPK3610_00255</name>
</gene>
<feature type="transmembrane region" description="Helical" evidence="5">
    <location>
        <begin position="111"/>
        <end position="136"/>
    </location>
</feature>
<keyword evidence="4 5" id="KW-0472">Membrane</keyword>
<feature type="transmembrane region" description="Helical" evidence="5">
    <location>
        <begin position="64"/>
        <end position="90"/>
    </location>
</feature>
<accession>A0A6J7GFN9</accession>
<dbReference type="AlphaFoldDB" id="A0A6J7GFN9"/>
<dbReference type="GO" id="GO:0043190">
    <property type="term" value="C:ATP-binding cassette (ABC) transporter complex"/>
    <property type="evidence" value="ECO:0007669"/>
    <property type="project" value="InterPro"/>
</dbReference>
<evidence type="ECO:0000259" key="6">
    <source>
        <dbReference type="Pfam" id="PF01061"/>
    </source>
</evidence>
<name>A0A6J7GFN9_9ZZZZ</name>
<proteinExistence type="predicted"/>
<sequence>MILDFTPAPGAAPNYRRVIRQASYELKSTLRNGEQLLLTLIIPLALLLGLSLSSIVNLGGTDRVAIVVPGILTLAVMSTAFTSLAVATGFERRYGSLTLLGTTPLTRTQILAAKGLAVAAVELIQFVMIIGVGLMLGWSATGIGWAIILIVLGTAAFASLGLLLAGVLRAEATLAIANGIYLILLLAGGTIVSADRLPGSMSTTVQILPSAALGSGLREAMLHGSFAWFPAVILLAWAGIGGGLAARFFKWQ</sequence>
<evidence type="ECO:0000313" key="7">
    <source>
        <dbReference type="EMBL" id="CAB4903240.1"/>
    </source>
</evidence>
<evidence type="ECO:0000256" key="4">
    <source>
        <dbReference type="ARBA" id="ARBA00023136"/>
    </source>
</evidence>
<dbReference type="PANTHER" id="PTHR43229">
    <property type="entry name" value="NODULATION PROTEIN J"/>
    <property type="match status" value="1"/>
</dbReference>
<feature type="transmembrane region" description="Helical" evidence="5">
    <location>
        <begin position="142"/>
        <end position="165"/>
    </location>
</feature>
<evidence type="ECO:0000256" key="3">
    <source>
        <dbReference type="ARBA" id="ARBA00022989"/>
    </source>
</evidence>
<dbReference type="InterPro" id="IPR013525">
    <property type="entry name" value="ABC2_TM"/>
</dbReference>
<keyword evidence="3 5" id="KW-1133">Transmembrane helix</keyword>